<comment type="catalytic activity">
    <reaction evidence="5 6">
        <text>D-glucosamine 6-phosphate + acetyl-CoA = N-acetyl-D-glucosamine 6-phosphate + CoA + H(+)</text>
        <dbReference type="Rhea" id="RHEA:10292"/>
        <dbReference type="ChEBI" id="CHEBI:15378"/>
        <dbReference type="ChEBI" id="CHEBI:57287"/>
        <dbReference type="ChEBI" id="CHEBI:57288"/>
        <dbReference type="ChEBI" id="CHEBI:57513"/>
        <dbReference type="ChEBI" id="CHEBI:58725"/>
        <dbReference type="EC" id="2.3.1.4"/>
    </reaction>
</comment>
<comment type="pathway">
    <text evidence="1 6">Nucleotide-sugar biosynthesis; UDP-N-acetyl-alpha-D-glucosamine biosynthesis; N-acetyl-alpha-D-glucosamine 1-phosphate from alpha-D-glucosamine 6-phosphate (route I): step 1/2.</text>
</comment>
<comment type="similarity">
    <text evidence="2 6">Belongs to the acetyltransferase family. GNA1 subfamily.</text>
</comment>
<dbReference type="PROSITE" id="PS51186">
    <property type="entry name" value="GNAT"/>
    <property type="match status" value="1"/>
</dbReference>
<organism evidence="8 9">
    <name type="scientific">Protomyces lactucae-debilis</name>
    <dbReference type="NCBI Taxonomy" id="2754530"/>
    <lineage>
        <taxon>Eukaryota</taxon>
        <taxon>Fungi</taxon>
        <taxon>Dikarya</taxon>
        <taxon>Ascomycota</taxon>
        <taxon>Taphrinomycotina</taxon>
        <taxon>Taphrinomycetes</taxon>
        <taxon>Taphrinales</taxon>
        <taxon>Protomycetaceae</taxon>
        <taxon>Protomyces</taxon>
    </lineage>
</organism>
<dbReference type="InterPro" id="IPR039143">
    <property type="entry name" value="GNPNAT1-like"/>
</dbReference>
<dbReference type="EMBL" id="MCFI01000017">
    <property type="protein sequence ID" value="ORY78588.1"/>
    <property type="molecule type" value="Genomic_DNA"/>
</dbReference>
<dbReference type="PANTHER" id="PTHR13355:SF11">
    <property type="entry name" value="GLUCOSAMINE 6-PHOSPHATE N-ACETYLTRANSFERASE"/>
    <property type="match status" value="1"/>
</dbReference>
<dbReference type="CDD" id="cd04301">
    <property type="entry name" value="NAT_SF"/>
    <property type="match status" value="1"/>
</dbReference>
<comment type="caution">
    <text evidence="8">The sequence shown here is derived from an EMBL/GenBank/DDBJ whole genome shotgun (WGS) entry which is preliminary data.</text>
</comment>
<evidence type="ECO:0000313" key="9">
    <source>
        <dbReference type="Proteomes" id="UP000193685"/>
    </source>
</evidence>
<evidence type="ECO:0000256" key="4">
    <source>
        <dbReference type="ARBA" id="ARBA00023315"/>
    </source>
</evidence>
<dbReference type="AlphaFoldDB" id="A0A1Y2F3V3"/>
<gene>
    <name evidence="8" type="ORF">BCR37DRAFT_394531</name>
</gene>
<dbReference type="OrthoDB" id="10039976at2759"/>
<accession>A0A1Y2F3V3</accession>
<dbReference type="RefSeq" id="XP_040723469.1">
    <property type="nucleotide sequence ID" value="XM_040871483.1"/>
</dbReference>
<keyword evidence="3 6" id="KW-0808">Transferase</keyword>
<dbReference type="Proteomes" id="UP000193685">
    <property type="component" value="Unassembled WGS sequence"/>
</dbReference>
<dbReference type="PANTHER" id="PTHR13355">
    <property type="entry name" value="GLUCOSAMINE 6-PHOSPHATE N-ACETYLTRANSFERASE"/>
    <property type="match status" value="1"/>
</dbReference>
<dbReference type="EC" id="2.3.1.4" evidence="6"/>
<dbReference type="GO" id="GO:0004343">
    <property type="term" value="F:glucosamine 6-phosphate N-acetyltransferase activity"/>
    <property type="evidence" value="ECO:0007669"/>
    <property type="project" value="UniProtKB-UniRule"/>
</dbReference>
<sequence>MSFSRTALFVDDKISQAAVPEDYSIRPLKQDDHERGYLTILDALVPAQAPLSKEAFTKRFQELRQANQVWLNTLVLVILDRDDQVAATGTLLVERKFLRAGAIAGHIEDVAVRPDQQGKGFGRVLIDALTKLAERQGCYKVILDCDEKNVAFYEKCTYERAGIEMKKYF</sequence>
<proteinExistence type="inferred from homology"/>
<dbReference type="GeneID" id="63788082"/>
<evidence type="ECO:0000256" key="6">
    <source>
        <dbReference type="RuleBase" id="RU365086"/>
    </source>
</evidence>
<reference evidence="8 9" key="1">
    <citation type="submission" date="2016-07" db="EMBL/GenBank/DDBJ databases">
        <title>Pervasive Adenine N6-methylation of Active Genes in Fungi.</title>
        <authorList>
            <consortium name="DOE Joint Genome Institute"/>
            <person name="Mondo S.J."/>
            <person name="Dannebaum R.O."/>
            <person name="Kuo R.C."/>
            <person name="Labutti K."/>
            <person name="Haridas S."/>
            <person name="Kuo A."/>
            <person name="Salamov A."/>
            <person name="Ahrendt S.R."/>
            <person name="Lipzen A."/>
            <person name="Sullivan W."/>
            <person name="Andreopoulos W.B."/>
            <person name="Clum A."/>
            <person name="Lindquist E."/>
            <person name="Daum C."/>
            <person name="Ramamoorthy G.K."/>
            <person name="Gryganskyi A."/>
            <person name="Culley D."/>
            <person name="Magnuson J.K."/>
            <person name="James T.Y."/>
            <person name="O'Malley M.A."/>
            <person name="Stajich J.E."/>
            <person name="Spatafora J.W."/>
            <person name="Visel A."/>
            <person name="Grigoriev I.V."/>
        </authorList>
    </citation>
    <scope>NUCLEOTIDE SEQUENCE [LARGE SCALE GENOMIC DNA]</scope>
    <source>
        <strain evidence="8 9">12-1054</strain>
    </source>
</reference>
<evidence type="ECO:0000256" key="3">
    <source>
        <dbReference type="ARBA" id="ARBA00022679"/>
    </source>
</evidence>
<dbReference type="STRING" id="56484.A0A1Y2F3V3"/>
<protein>
    <recommendedName>
        <fullName evidence="6">Glucosamine 6-phosphate N-acetyltransferase</fullName>
        <ecNumber evidence="6">2.3.1.4</ecNumber>
    </recommendedName>
</protein>
<dbReference type="OMA" id="NQRYDWI"/>
<evidence type="ECO:0000313" key="8">
    <source>
        <dbReference type="EMBL" id="ORY78588.1"/>
    </source>
</evidence>
<dbReference type="GO" id="GO:0006048">
    <property type="term" value="P:UDP-N-acetylglucosamine biosynthetic process"/>
    <property type="evidence" value="ECO:0007669"/>
    <property type="project" value="UniProtKB-UniRule"/>
</dbReference>
<dbReference type="FunFam" id="3.40.630.30:FF:000105">
    <property type="entry name" value="Glucosamine 6-phosphate N-acetyltransferase"/>
    <property type="match status" value="1"/>
</dbReference>
<evidence type="ECO:0000256" key="1">
    <source>
        <dbReference type="ARBA" id="ARBA00004832"/>
    </source>
</evidence>
<dbReference type="Pfam" id="PF00583">
    <property type="entry name" value="Acetyltransf_1"/>
    <property type="match status" value="1"/>
</dbReference>
<evidence type="ECO:0000256" key="2">
    <source>
        <dbReference type="ARBA" id="ARBA00006048"/>
    </source>
</evidence>
<keyword evidence="4 6" id="KW-0012">Acyltransferase</keyword>
<dbReference type="UniPathway" id="UPA00113">
    <property type="reaction ID" value="UER00529"/>
</dbReference>
<dbReference type="InterPro" id="IPR000182">
    <property type="entry name" value="GNAT_dom"/>
</dbReference>
<evidence type="ECO:0000259" key="7">
    <source>
        <dbReference type="PROSITE" id="PS51186"/>
    </source>
</evidence>
<feature type="domain" description="N-acetyltransferase" evidence="7">
    <location>
        <begin position="23"/>
        <end position="169"/>
    </location>
</feature>
<dbReference type="SUPFAM" id="SSF55729">
    <property type="entry name" value="Acyl-CoA N-acyltransferases (Nat)"/>
    <property type="match status" value="1"/>
</dbReference>
<dbReference type="InterPro" id="IPR016181">
    <property type="entry name" value="Acyl_CoA_acyltransferase"/>
</dbReference>
<evidence type="ECO:0000256" key="5">
    <source>
        <dbReference type="ARBA" id="ARBA00048964"/>
    </source>
</evidence>
<name>A0A1Y2F3V3_PROLT</name>
<dbReference type="Gene3D" id="3.40.630.30">
    <property type="match status" value="1"/>
</dbReference>
<keyword evidence="9" id="KW-1185">Reference proteome</keyword>